<accession>A0A176ZWS4</accession>
<name>A0A176ZWS4_9PEZI</name>
<feature type="region of interest" description="Disordered" evidence="1">
    <location>
        <begin position="44"/>
        <end position="74"/>
    </location>
</feature>
<dbReference type="GeneID" id="36292577"/>
<dbReference type="EMBL" id="KV441439">
    <property type="protein sequence ID" value="OAF54227.1"/>
    <property type="molecule type" value="Genomic_DNA"/>
</dbReference>
<feature type="region of interest" description="Disordered" evidence="1">
    <location>
        <begin position="98"/>
        <end position="119"/>
    </location>
</feature>
<dbReference type="Proteomes" id="UP000077154">
    <property type="component" value="Unassembled WGS sequence"/>
</dbReference>
<proteinExistence type="predicted"/>
<sequence>MTLLSAEVRTLRAANEALSKRRRAKKSRVRQGCALSVGDAHDDLSQRAVTEQINREKRSGGVGRNEGQPGTEEHAVAYRVESSATLINENTEARYINDNSSYKRQQHKEVASLLGRLSP</sequence>
<dbReference type="AlphaFoldDB" id="A0A176ZWS4"/>
<organism evidence="2">
    <name type="scientific">Pseudogymnoascus destructans</name>
    <dbReference type="NCBI Taxonomy" id="655981"/>
    <lineage>
        <taxon>Eukaryota</taxon>
        <taxon>Fungi</taxon>
        <taxon>Dikarya</taxon>
        <taxon>Ascomycota</taxon>
        <taxon>Pezizomycotina</taxon>
        <taxon>Leotiomycetes</taxon>
        <taxon>Thelebolales</taxon>
        <taxon>Thelebolaceae</taxon>
        <taxon>Pseudogymnoascus</taxon>
    </lineage>
</organism>
<evidence type="ECO:0000313" key="2">
    <source>
        <dbReference type="EMBL" id="OAF54227.1"/>
    </source>
</evidence>
<protein>
    <submittedName>
        <fullName evidence="2">Uncharacterized protein</fullName>
    </submittedName>
</protein>
<evidence type="ECO:0000256" key="1">
    <source>
        <dbReference type="SAM" id="MobiDB-lite"/>
    </source>
</evidence>
<reference evidence="2" key="1">
    <citation type="submission" date="2016-03" db="EMBL/GenBank/DDBJ databases">
        <title>Updated assembly of Pseudogymnoascus destructans, the fungus causing white-nose syndrome of bats.</title>
        <authorList>
            <person name="Palmer J.M."/>
            <person name="Drees K.P."/>
            <person name="Foster J.T."/>
            <person name="Lindner D.L."/>
        </authorList>
    </citation>
    <scope>NUCLEOTIDE SEQUENCE [LARGE SCALE GENOMIC DNA]</scope>
    <source>
        <strain evidence="2">20631-21</strain>
    </source>
</reference>
<dbReference type="RefSeq" id="XP_024319534.1">
    <property type="nucleotide sequence ID" value="XM_024472960.1"/>
</dbReference>
<gene>
    <name evidence="2" type="ORF">VC83_09547</name>
</gene>